<keyword evidence="3" id="KW-1185">Reference proteome</keyword>
<dbReference type="AlphaFoldDB" id="M1CG48"/>
<sequence length="89" mass="10620">MAVFSVKTAYNYLMDLEQFNDPWPWKEIWKARAPFKVVLLTWLVVWKASLTHDKLQRRGFHLCSRCFLCHQEAEANGHLFLHCSITRQL</sequence>
<dbReference type="HOGENOM" id="CLU_2459057_0_0_1"/>
<feature type="domain" description="Reverse transcriptase zinc-binding" evidence="1">
    <location>
        <begin position="4"/>
        <end position="89"/>
    </location>
</feature>
<dbReference type="EnsemblPlants" id="PGSC0003DMT400066756">
    <property type="protein sequence ID" value="PGSC0003DMT400066756"/>
    <property type="gene ID" value="PGSC0003DMG400025951"/>
</dbReference>
<dbReference type="Proteomes" id="UP000011115">
    <property type="component" value="Unassembled WGS sequence"/>
</dbReference>
<dbReference type="InterPro" id="IPR026960">
    <property type="entry name" value="RVT-Znf"/>
</dbReference>
<organism evidence="2 3">
    <name type="scientific">Solanum tuberosum</name>
    <name type="common">Potato</name>
    <dbReference type="NCBI Taxonomy" id="4113"/>
    <lineage>
        <taxon>Eukaryota</taxon>
        <taxon>Viridiplantae</taxon>
        <taxon>Streptophyta</taxon>
        <taxon>Embryophyta</taxon>
        <taxon>Tracheophyta</taxon>
        <taxon>Spermatophyta</taxon>
        <taxon>Magnoliopsida</taxon>
        <taxon>eudicotyledons</taxon>
        <taxon>Gunneridae</taxon>
        <taxon>Pentapetalae</taxon>
        <taxon>asterids</taxon>
        <taxon>lamiids</taxon>
        <taxon>Solanales</taxon>
        <taxon>Solanaceae</taxon>
        <taxon>Solanoideae</taxon>
        <taxon>Solaneae</taxon>
        <taxon>Solanum</taxon>
    </lineage>
</organism>
<name>M1CG48_SOLTU</name>
<dbReference type="OMA" id="TAYNYLM"/>
<dbReference type="PaxDb" id="4113-PGSC0003DMT400066756"/>
<evidence type="ECO:0000313" key="3">
    <source>
        <dbReference type="Proteomes" id="UP000011115"/>
    </source>
</evidence>
<evidence type="ECO:0000259" key="1">
    <source>
        <dbReference type="Pfam" id="PF13966"/>
    </source>
</evidence>
<reference evidence="3" key="1">
    <citation type="journal article" date="2011" name="Nature">
        <title>Genome sequence and analysis of the tuber crop potato.</title>
        <authorList>
            <consortium name="The Potato Genome Sequencing Consortium"/>
        </authorList>
    </citation>
    <scope>NUCLEOTIDE SEQUENCE [LARGE SCALE GENOMIC DNA]</scope>
    <source>
        <strain evidence="3">cv. DM1-3 516 R44</strain>
    </source>
</reference>
<reference evidence="2" key="2">
    <citation type="submission" date="2015-06" db="UniProtKB">
        <authorList>
            <consortium name="EnsemblPlants"/>
        </authorList>
    </citation>
    <scope>IDENTIFICATION</scope>
    <source>
        <strain evidence="2">DM1-3 516 R44</strain>
    </source>
</reference>
<protein>
    <recommendedName>
        <fullName evidence="1">Reverse transcriptase zinc-binding domain-containing protein</fullName>
    </recommendedName>
</protein>
<dbReference type="Pfam" id="PF13966">
    <property type="entry name" value="zf-RVT"/>
    <property type="match status" value="1"/>
</dbReference>
<proteinExistence type="predicted"/>
<accession>M1CG48</accession>
<dbReference type="Gramene" id="PGSC0003DMT400066756">
    <property type="protein sequence ID" value="PGSC0003DMT400066756"/>
    <property type="gene ID" value="PGSC0003DMG400025951"/>
</dbReference>
<evidence type="ECO:0000313" key="2">
    <source>
        <dbReference type="EnsemblPlants" id="PGSC0003DMT400066756"/>
    </source>
</evidence>
<dbReference type="InParanoid" id="M1CG48"/>